<organism evidence="1">
    <name type="scientific">Anguilla anguilla</name>
    <name type="common">European freshwater eel</name>
    <name type="synonym">Muraena anguilla</name>
    <dbReference type="NCBI Taxonomy" id="7936"/>
    <lineage>
        <taxon>Eukaryota</taxon>
        <taxon>Metazoa</taxon>
        <taxon>Chordata</taxon>
        <taxon>Craniata</taxon>
        <taxon>Vertebrata</taxon>
        <taxon>Euteleostomi</taxon>
        <taxon>Actinopterygii</taxon>
        <taxon>Neopterygii</taxon>
        <taxon>Teleostei</taxon>
        <taxon>Anguilliformes</taxon>
        <taxon>Anguillidae</taxon>
        <taxon>Anguilla</taxon>
    </lineage>
</organism>
<sequence>MCSAKNQDQCVAFIRPSSLDKAFIVQGGVEKKERGKLLK</sequence>
<name>A0A0E9SCJ2_ANGAN</name>
<evidence type="ECO:0000313" key="1">
    <source>
        <dbReference type="EMBL" id="JAH38986.1"/>
    </source>
</evidence>
<proteinExistence type="predicted"/>
<reference evidence="1" key="1">
    <citation type="submission" date="2014-11" db="EMBL/GenBank/DDBJ databases">
        <authorList>
            <person name="Amaro Gonzalez C."/>
        </authorList>
    </citation>
    <scope>NUCLEOTIDE SEQUENCE</scope>
</reference>
<reference evidence="1" key="2">
    <citation type="journal article" date="2015" name="Fish Shellfish Immunol.">
        <title>Early steps in the European eel (Anguilla anguilla)-Vibrio vulnificus interaction in the gills: Role of the RtxA13 toxin.</title>
        <authorList>
            <person name="Callol A."/>
            <person name="Pajuelo D."/>
            <person name="Ebbesson L."/>
            <person name="Teles M."/>
            <person name="MacKenzie S."/>
            <person name="Amaro C."/>
        </authorList>
    </citation>
    <scope>NUCLEOTIDE SEQUENCE</scope>
</reference>
<protein>
    <submittedName>
        <fullName evidence="1">Uncharacterized protein</fullName>
    </submittedName>
</protein>
<accession>A0A0E9SCJ2</accession>
<dbReference type="AlphaFoldDB" id="A0A0E9SCJ2"/>
<dbReference type="EMBL" id="GBXM01069591">
    <property type="protein sequence ID" value="JAH38986.1"/>
    <property type="molecule type" value="Transcribed_RNA"/>
</dbReference>